<dbReference type="EMBL" id="JAKWBI020000161">
    <property type="protein sequence ID" value="KAJ2901221.1"/>
    <property type="molecule type" value="Genomic_DNA"/>
</dbReference>
<dbReference type="AlphaFoldDB" id="A0AAD5RQP1"/>
<dbReference type="Proteomes" id="UP001201980">
    <property type="component" value="Unassembled WGS sequence"/>
</dbReference>
<reference evidence="1" key="1">
    <citation type="submission" date="2022-07" db="EMBL/GenBank/DDBJ databases">
        <title>Draft genome sequence of Zalerion maritima ATCC 34329, a (micro)plastics degrading marine fungus.</title>
        <authorList>
            <person name="Paco A."/>
            <person name="Goncalves M.F.M."/>
            <person name="Rocha-Santos T.A.P."/>
            <person name="Alves A."/>
        </authorList>
    </citation>
    <scope>NUCLEOTIDE SEQUENCE</scope>
    <source>
        <strain evidence="1">ATCC 34329</strain>
    </source>
</reference>
<gene>
    <name evidence="1" type="ORF">MKZ38_002127</name>
</gene>
<evidence type="ECO:0000313" key="2">
    <source>
        <dbReference type="Proteomes" id="UP001201980"/>
    </source>
</evidence>
<comment type="caution">
    <text evidence="1">The sequence shown here is derived from an EMBL/GenBank/DDBJ whole genome shotgun (WGS) entry which is preliminary data.</text>
</comment>
<name>A0AAD5RQP1_9PEZI</name>
<protein>
    <submittedName>
        <fullName evidence="1">Uncharacterized protein</fullName>
    </submittedName>
</protein>
<organism evidence="1 2">
    <name type="scientific">Zalerion maritima</name>
    <dbReference type="NCBI Taxonomy" id="339359"/>
    <lineage>
        <taxon>Eukaryota</taxon>
        <taxon>Fungi</taxon>
        <taxon>Dikarya</taxon>
        <taxon>Ascomycota</taxon>
        <taxon>Pezizomycotina</taxon>
        <taxon>Sordariomycetes</taxon>
        <taxon>Lulworthiomycetidae</taxon>
        <taxon>Lulworthiales</taxon>
        <taxon>Lulworthiaceae</taxon>
        <taxon>Zalerion</taxon>
    </lineage>
</organism>
<dbReference type="InterPro" id="IPR021848">
    <property type="entry name" value="HODM_asu-like"/>
</dbReference>
<evidence type="ECO:0000313" key="1">
    <source>
        <dbReference type="EMBL" id="KAJ2901221.1"/>
    </source>
</evidence>
<sequence>MKLVIEPLSNFDWKAAQPMQIRHFKPIYYISMAISNSTPSEFITMDSEYLSRINLRRETIASKGSLVHGLTPDGQPAVQELYSFLLKDYLPSRFSSIFSMSPDGKTFNNSISGTKFPVSPFSASLSEEKEDPYVLALRNLGEIIDEDIFMLQEMPGGQGHKCVVFVCCFPNGFDPSSKLGKSLEEIHEPVPHYEKIGPSMERHFRRMEVGKSVRRTNWSIQTSSTLYNVDSNHTEVVDTEDSSSSTCPYSNSSNSSKVTLSYVPDDPNIDISQTFLRVELQTLLRLPKTRAIMFVFKTYAYPLKAIKEQEALGEKLAESIDGLKKGNAPKMWTYKGGVRWGMKVKEYLRS</sequence>
<accession>A0AAD5RQP1</accession>
<dbReference type="Pfam" id="PF11927">
    <property type="entry name" value="HODM_asu-like"/>
    <property type="match status" value="1"/>
</dbReference>
<proteinExistence type="predicted"/>
<keyword evidence="2" id="KW-1185">Reference proteome</keyword>